<dbReference type="PANTHER" id="PTHR30055:SF234">
    <property type="entry name" value="HTH-TYPE TRANSCRIPTIONAL REGULATOR BETI"/>
    <property type="match status" value="1"/>
</dbReference>
<reference evidence="8" key="1">
    <citation type="journal article" date="2022" name="Environ. Microbiol.">
        <title>Functional analysis, diversity, and distribution of carbendazim hydrolases MheI and CbmA, responsible for the initial step in carbendazim degradation.</title>
        <authorList>
            <person name="Zhang M."/>
            <person name="Bai X."/>
            <person name="Li Q."/>
            <person name="Zhang L."/>
            <person name="Zhu Q."/>
            <person name="Gao S."/>
            <person name="Ke Z."/>
            <person name="Jiang M."/>
            <person name="Hu J."/>
            <person name="Qiu J."/>
            <person name="Hong Q."/>
        </authorList>
    </citation>
    <scope>NUCLEOTIDE SEQUENCE [LARGE SCALE GENOMIC DNA]</scope>
    <source>
        <strain evidence="8">djl-6</strain>
    </source>
</reference>
<gene>
    <name evidence="7" type="ORF">M0639_32380</name>
</gene>
<sequence length="231" mass="25098">MLSRKGFAGTRLVDVAAHAELQAPAIYYYFKSREELIEEVMFVGISNIRAHVSEVLEALDPNTRPIDRIAAAVEAHLRYELSISDYTTAAIRNGGQMPEHLRERHESVRNKYGNEWQALYQAAKDAGELREDLDVRATRMLVMGALNWAAEWWNPKRGGSLTSLVRTAQSIVLHGIASPAALAGTVADTSSAPAPEKSSTKRVAAKSNTAKAVGRRSGTKTASAKKVAAKG</sequence>
<dbReference type="InterPro" id="IPR041490">
    <property type="entry name" value="KstR2_TetR_C"/>
</dbReference>
<dbReference type="PROSITE" id="PS50977">
    <property type="entry name" value="HTH_TETR_2"/>
    <property type="match status" value="1"/>
</dbReference>
<keyword evidence="1" id="KW-0805">Transcription regulation</keyword>
<accession>A0AB38RNI9</accession>
<dbReference type="EMBL" id="CP096567">
    <property type="protein sequence ID" value="UPU46893.1"/>
    <property type="molecule type" value="Genomic_DNA"/>
</dbReference>
<dbReference type="GO" id="GO:0000976">
    <property type="term" value="F:transcription cis-regulatory region binding"/>
    <property type="evidence" value="ECO:0007669"/>
    <property type="project" value="TreeGrafter"/>
</dbReference>
<proteinExistence type="predicted"/>
<dbReference type="Gene3D" id="1.10.357.10">
    <property type="entry name" value="Tetracycline Repressor, domain 2"/>
    <property type="match status" value="1"/>
</dbReference>
<name>A0AB38RNI9_RHOSG</name>
<evidence type="ECO:0000259" key="6">
    <source>
        <dbReference type="PROSITE" id="PS50977"/>
    </source>
</evidence>
<dbReference type="Proteomes" id="UP000831484">
    <property type="component" value="Plasmid pdjl-6-4"/>
</dbReference>
<feature type="DNA-binding region" description="H-T-H motif" evidence="4">
    <location>
        <begin position="11"/>
        <end position="30"/>
    </location>
</feature>
<evidence type="ECO:0000256" key="4">
    <source>
        <dbReference type="PROSITE-ProRule" id="PRU00335"/>
    </source>
</evidence>
<dbReference type="InterPro" id="IPR009057">
    <property type="entry name" value="Homeodomain-like_sf"/>
</dbReference>
<feature type="region of interest" description="Disordered" evidence="5">
    <location>
        <begin position="188"/>
        <end position="231"/>
    </location>
</feature>
<keyword evidence="7" id="KW-0614">Plasmid</keyword>
<dbReference type="InterPro" id="IPR036271">
    <property type="entry name" value="Tet_transcr_reg_TetR-rel_C_sf"/>
</dbReference>
<dbReference type="SUPFAM" id="SSF48498">
    <property type="entry name" value="Tetracyclin repressor-like, C-terminal domain"/>
    <property type="match status" value="1"/>
</dbReference>
<evidence type="ECO:0000256" key="5">
    <source>
        <dbReference type="SAM" id="MobiDB-lite"/>
    </source>
</evidence>
<evidence type="ECO:0000256" key="2">
    <source>
        <dbReference type="ARBA" id="ARBA00023125"/>
    </source>
</evidence>
<keyword evidence="3" id="KW-0804">Transcription</keyword>
<keyword evidence="2 4" id="KW-0238">DNA-binding</keyword>
<dbReference type="PANTHER" id="PTHR30055">
    <property type="entry name" value="HTH-TYPE TRANSCRIPTIONAL REGULATOR RUTR"/>
    <property type="match status" value="1"/>
</dbReference>
<dbReference type="Pfam" id="PF17932">
    <property type="entry name" value="TetR_C_24"/>
    <property type="match status" value="1"/>
</dbReference>
<dbReference type="InterPro" id="IPR050109">
    <property type="entry name" value="HTH-type_TetR-like_transc_reg"/>
</dbReference>
<protein>
    <submittedName>
        <fullName evidence="7">TetR/AcrR family transcriptional regulator</fullName>
    </submittedName>
</protein>
<feature type="domain" description="HTH tetR-type" evidence="6">
    <location>
        <begin position="1"/>
        <end position="48"/>
    </location>
</feature>
<evidence type="ECO:0000313" key="8">
    <source>
        <dbReference type="Proteomes" id="UP000831484"/>
    </source>
</evidence>
<dbReference type="SUPFAM" id="SSF46689">
    <property type="entry name" value="Homeodomain-like"/>
    <property type="match status" value="1"/>
</dbReference>
<geneLocation type="plasmid" evidence="7 8">
    <name>pdjl-6-4</name>
</geneLocation>
<dbReference type="InterPro" id="IPR001647">
    <property type="entry name" value="HTH_TetR"/>
</dbReference>
<evidence type="ECO:0000256" key="1">
    <source>
        <dbReference type="ARBA" id="ARBA00023015"/>
    </source>
</evidence>
<evidence type="ECO:0000313" key="7">
    <source>
        <dbReference type="EMBL" id="UPU46893.1"/>
    </source>
</evidence>
<dbReference type="AlphaFoldDB" id="A0AB38RNI9"/>
<organism evidence="7 8">
    <name type="scientific">Rhodococcus qingshengii JCM 15477</name>
    <dbReference type="NCBI Taxonomy" id="1303681"/>
    <lineage>
        <taxon>Bacteria</taxon>
        <taxon>Bacillati</taxon>
        <taxon>Actinomycetota</taxon>
        <taxon>Actinomycetes</taxon>
        <taxon>Mycobacteriales</taxon>
        <taxon>Nocardiaceae</taxon>
        <taxon>Rhodococcus</taxon>
        <taxon>Rhodococcus erythropolis group</taxon>
    </lineage>
</organism>
<evidence type="ECO:0000256" key="3">
    <source>
        <dbReference type="ARBA" id="ARBA00023163"/>
    </source>
</evidence>
<dbReference type="Pfam" id="PF00440">
    <property type="entry name" value="TetR_N"/>
    <property type="match status" value="1"/>
</dbReference>
<dbReference type="GO" id="GO:0003700">
    <property type="term" value="F:DNA-binding transcription factor activity"/>
    <property type="evidence" value="ECO:0007669"/>
    <property type="project" value="TreeGrafter"/>
</dbReference>
<dbReference type="Gene3D" id="1.10.10.60">
    <property type="entry name" value="Homeodomain-like"/>
    <property type="match status" value="1"/>
</dbReference>
<keyword evidence="8" id="KW-1185">Reference proteome</keyword>
<feature type="compositionally biased region" description="Low complexity" evidence="5">
    <location>
        <begin position="219"/>
        <end position="231"/>
    </location>
</feature>